<evidence type="ECO:0000256" key="1">
    <source>
        <dbReference type="SAM" id="MobiDB-lite"/>
    </source>
</evidence>
<feature type="compositionally biased region" description="Pro residues" evidence="1">
    <location>
        <begin position="346"/>
        <end position="409"/>
    </location>
</feature>
<feature type="region of interest" description="Disordered" evidence="1">
    <location>
        <begin position="300"/>
        <end position="409"/>
    </location>
</feature>
<feature type="transmembrane region" description="Helical" evidence="2">
    <location>
        <begin position="262"/>
        <end position="284"/>
    </location>
</feature>
<organism evidence="3 4">
    <name type="scientific">Octopus vulgaris</name>
    <name type="common">Common octopus</name>
    <dbReference type="NCBI Taxonomy" id="6645"/>
    <lineage>
        <taxon>Eukaryota</taxon>
        <taxon>Metazoa</taxon>
        <taxon>Spiralia</taxon>
        <taxon>Lophotrochozoa</taxon>
        <taxon>Mollusca</taxon>
        <taxon>Cephalopoda</taxon>
        <taxon>Coleoidea</taxon>
        <taxon>Octopodiformes</taxon>
        <taxon>Octopoda</taxon>
        <taxon>Incirrata</taxon>
        <taxon>Octopodidae</taxon>
        <taxon>Octopus</taxon>
    </lineage>
</organism>
<evidence type="ECO:0000313" key="4">
    <source>
        <dbReference type="Proteomes" id="UP001162480"/>
    </source>
</evidence>
<feature type="compositionally biased region" description="Polar residues" evidence="1">
    <location>
        <begin position="32"/>
        <end position="50"/>
    </location>
</feature>
<keyword evidence="2" id="KW-0812">Transmembrane</keyword>
<name>A0AA36BA34_OCTVU</name>
<protein>
    <submittedName>
        <fullName evidence="3">Uncharacterized protein</fullName>
    </submittedName>
</protein>
<keyword evidence="2" id="KW-1133">Transmembrane helix</keyword>
<feature type="region of interest" description="Disordered" evidence="1">
    <location>
        <begin position="32"/>
        <end position="55"/>
    </location>
</feature>
<dbReference type="PANTHER" id="PTHR46345">
    <property type="entry name" value="INVERTED FORMIN-2"/>
    <property type="match status" value="1"/>
</dbReference>
<accession>A0AA36BA34</accession>
<evidence type="ECO:0000313" key="3">
    <source>
        <dbReference type="EMBL" id="CAI9729527.1"/>
    </source>
</evidence>
<dbReference type="EMBL" id="OX597823">
    <property type="protein sequence ID" value="CAI9729527.1"/>
    <property type="molecule type" value="Genomic_DNA"/>
</dbReference>
<keyword evidence="4" id="KW-1185">Reference proteome</keyword>
<reference evidence="3" key="1">
    <citation type="submission" date="2023-08" db="EMBL/GenBank/DDBJ databases">
        <authorList>
            <person name="Alioto T."/>
            <person name="Alioto T."/>
            <person name="Gomez Garrido J."/>
        </authorList>
    </citation>
    <scope>NUCLEOTIDE SEQUENCE</scope>
</reference>
<proteinExistence type="predicted"/>
<feature type="compositionally biased region" description="Pro residues" evidence="1">
    <location>
        <begin position="308"/>
        <end position="338"/>
    </location>
</feature>
<dbReference type="AlphaFoldDB" id="A0AA36BA34"/>
<gene>
    <name evidence="3" type="ORF">OCTVUL_1B029193</name>
</gene>
<evidence type="ECO:0000256" key="2">
    <source>
        <dbReference type="SAM" id="Phobius"/>
    </source>
</evidence>
<keyword evidence="2" id="KW-0472">Membrane</keyword>
<dbReference type="PANTHER" id="PTHR46345:SF8">
    <property type="entry name" value="FORMIN 3, ISOFORM B"/>
    <property type="match status" value="1"/>
</dbReference>
<dbReference type="Proteomes" id="UP001162480">
    <property type="component" value="Chromosome 10"/>
</dbReference>
<sequence length="409" mass="44426">MSFPGPGHERANRKQLLEQLEEKKKLLRSTLTIPSAPSTPTNNGNASTSILPPVVNPTMPPTPVSVSSVPGSVGREVNRVVVNPLTASSSYDAAPMTPAQRAALQHAHANSLFTLLIISTILLQFVVEFCDARRSSSTRISYARRSTRRYSRTSLSRSTLRTKYGRSISFTRNKISSIGWKQALVAGGLLYIGSRMYMSRRMYYTHPSRRPTICSNYVDADENGTVYKMFICPRHYESDSLTHCCGPEGQQRCCAATKTTGGIVGIVIGVIITVAIISAIIYCICRKKKKQRGHVIDKDGEGQEVIMGPPPVPMPPHQPGPMPMGYPPHPGMMPPPVMDPNQGYPYPAPHPGEPVPGSVPPPYAQPIPSAPHMPPPGMPPAMPPQQPPPPGFYSQGPPPPHPPPPYSMP</sequence>